<keyword evidence="3" id="KW-1185">Reference proteome</keyword>
<sequence length="296" mass="32209">MNRSSPWIDQIVQHRAPLQPIPTDIKPKLVEIPAIRAVIFDVYGTLVVSGSGDVGSADVSQSTDHISDAFQACGVSLDSDSTPTLASLKKLISETNLAAKSDACPKPEVDIVDIWRRLLTQHGLTQIAGDTEQVVRIATAYEARANPTWPMPGAAELLAELKSSGKILGIVSNAQVFTPALVEEICDAASLEEAGFQLDLSLFSNRFRQSKPGPRLFEVLVDSLARRKILPQEAIYVGNDMLNDVYAASVAGLRTAWFVGDARSCRPRTDDVRCQNLQPDLVLTNLPELPNCLRLH</sequence>
<dbReference type="EMBL" id="VRLW01000001">
    <property type="protein sequence ID" value="KAA1259940.1"/>
    <property type="molecule type" value="Genomic_DNA"/>
</dbReference>
<dbReference type="PANTHER" id="PTHR43316:SF3">
    <property type="entry name" value="HALOACID DEHALOGENASE, TYPE II (AFU_ORTHOLOGUE AFUA_2G07750)-RELATED"/>
    <property type="match status" value="1"/>
</dbReference>
<proteinExistence type="predicted"/>
<dbReference type="InterPro" id="IPR036412">
    <property type="entry name" value="HAD-like_sf"/>
</dbReference>
<dbReference type="InterPro" id="IPR006439">
    <property type="entry name" value="HAD-SF_hydro_IA"/>
</dbReference>
<dbReference type="SUPFAM" id="SSF56784">
    <property type="entry name" value="HAD-like"/>
    <property type="match status" value="1"/>
</dbReference>
<reference evidence="2 3" key="1">
    <citation type="submission" date="2019-08" db="EMBL/GenBank/DDBJ databases">
        <title>Deep-cultivation of Planctomycetes and their phenomic and genomic characterization uncovers novel biology.</title>
        <authorList>
            <person name="Wiegand S."/>
            <person name="Jogler M."/>
            <person name="Boedeker C."/>
            <person name="Pinto D."/>
            <person name="Vollmers J."/>
            <person name="Rivas-Marin E."/>
            <person name="Kohn T."/>
            <person name="Peeters S.H."/>
            <person name="Heuer A."/>
            <person name="Rast P."/>
            <person name="Oberbeckmann S."/>
            <person name="Bunk B."/>
            <person name="Jeske O."/>
            <person name="Meyerdierks A."/>
            <person name="Storesund J.E."/>
            <person name="Kallscheuer N."/>
            <person name="Luecker S."/>
            <person name="Lage O.M."/>
            <person name="Pohl T."/>
            <person name="Merkel B.J."/>
            <person name="Hornburger P."/>
            <person name="Mueller R.-W."/>
            <person name="Bruemmer F."/>
            <person name="Labrenz M."/>
            <person name="Spormann A.M."/>
            <person name="Op Den Camp H."/>
            <person name="Overmann J."/>
            <person name="Amann R."/>
            <person name="Jetten M.S.M."/>
            <person name="Mascher T."/>
            <person name="Medema M.H."/>
            <person name="Devos D.P."/>
            <person name="Kaster A.-K."/>
            <person name="Ovreas L."/>
            <person name="Rohde M."/>
            <person name="Galperin M.Y."/>
            <person name="Jogler C."/>
        </authorList>
    </citation>
    <scope>NUCLEOTIDE SEQUENCE [LARGE SCALE GENOMIC DNA]</scope>
    <source>
        <strain evidence="2 3">LF1</strain>
    </source>
</reference>
<dbReference type="SFLD" id="SFLDS00003">
    <property type="entry name" value="Haloacid_Dehalogenase"/>
    <property type="match status" value="1"/>
</dbReference>
<dbReference type="AlphaFoldDB" id="A0A5B1CK67"/>
<dbReference type="InterPro" id="IPR023214">
    <property type="entry name" value="HAD_sf"/>
</dbReference>
<gene>
    <name evidence="2" type="primary">gph_2</name>
    <name evidence="2" type="ORF">LF1_24780</name>
</gene>
<accession>A0A5B1CK67</accession>
<evidence type="ECO:0000256" key="1">
    <source>
        <dbReference type="ARBA" id="ARBA00022801"/>
    </source>
</evidence>
<dbReference type="PANTHER" id="PTHR43316">
    <property type="entry name" value="HYDROLASE, HALOACID DELAHOGENASE-RELATED"/>
    <property type="match status" value="1"/>
</dbReference>
<dbReference type="PRINTS" id="PR00413">
    <property type="entry name" value="HADHALOGNASE"/>
</dbReference>
<dbReference type="EC" id="3.1.3.18" evidence="2"/>
<organism evidence="2 3">
    <name type="scientific">Rubripirellula obstinata</name>
    <dbReference type="NCBI Taxonomy" id="406547"/>
    <lineage>
        <taxon>Bacteria</taxon>
        <taxon>Pseudomonadati</taxon>
        <taxon>Planctomycetota</taxon>
        <taxon>Planctomycetia</taxon>
        <taxon>Pirellulales</taxon>
        <taxon>Pirellulaceae</taxon>
        <taxon>Rubripirellula</taxon>
    </lineage>
</organism>
<dbReference type="GO" id="GO:0008967">
    <property type="term" value="F:phosphoglycolate phosphatase activity"/>
    <property type="evidence" value="ECO:0007669"/>
    <property type="project" value="UniProtKB-EC"/>
</dbReference>
<dbReference type="OrthoDB" id="367448at2"/>
<name>A0A5B1CK67_9BACT</name>
<evidence type="ECO:0000313" key="3">
    <source>
        <dbReference type="Proteomes" id="UP000322699"/>
    </source>
</evidence>
<comment type="caution">
    <text evidence="2">The sequence shown here is derived from an EMBL/GenBank/DDBJ whole genome shotgun (WGS) entry which is preliminary data.</text>
</comment>
<dbReference type="Pfam" id="PF00702">
    <property type="entry name" value="Hydrolase"/>
    <property type="match status" value="1"/>
</dbReference>
<dbReference type="RefSeq" id="WP_068267058.1">
    <property type="nucleotide sequence ID" value="NZ_LWSK01000152.1"/>
</dbReference>
<dbReference type="Gene3D" id="3.40.50.1000">
    <property type="entry name" value="HAD superfamily/HAD-like"/>
    <property type="match status" value="1"/>
</dbReference>
<evidence type="ECO:0000313" key="2">
    <source>
        <dbReference type="EMBL" id="KAA1259940.1"/>
    </source>
</evidence>
<keyword evidence="1 2" id="KW-0378">Hydrolase</keyword>
<protein>
    <submittedName>
        <fullName evidence="2">Phosphoglycolate phosphatase</fullName>
        <ecNumber evidence="2">3.1.3.18</ecNumber>
    </submittedName>
</protein>
<dbReference type="SFLD" id="SFLDG01129">
    <property type="entry name" value="C1.5:_HAD__Beta-PGM__Phosphata"/>
    <property type="match status" value="1"/>
</dbReference>
<dbReference type="Proteomes" id="UP000322699">
    <property type="component" value="Unassembled WGS sequence"/>
</dbReference>
<dbReference type="InterPro" id="IPR051540">
    <property type="entry name" value="S-2-haloacid_dehalogenase"/>
</dbReference>